<protein>
    <submittedName>
        <fullName evidence="1">Carph-isopro domain-containing protein</fullName>
    </submittedName>
</protein>
<evidence type="ECO:0000313" key="2">
    <source>
        <dbReference type="Proteomes" id="UP001595681"/>
    </source>
</evidence>
<organism evidence="1 2">
    <name type="scientific">Sphingobium rhizovicinum</name>
    <dbReference type="NCBI Taxonomy" id="432308"/>
    <lineage>
        <taxon>Bacteria</taxon>
        <taxon>Pseudomonadati</taxon>
        <taxon>Pseudomonadota</taxon>
        <taxon>Alphaproteobacteria</taxon>
        <taxon>Sphingomonadales</taxon>
        <taxon>Sphingomonadaceae</taxon>
        <taxon>Sphingobium</taxon>
    </lineage>
</organism>
<sequence>MSIRSVIDRLGGISAVARELNHKNVTTVQGWCERDILHPRRQREVLDLADRLNVAVDPLELIPASTEAE</sequence>
<dbReference type="Proteomes" id="UP001595681">
    <property type="component" value="Unassembled WGS sequence"/>
</dbReference>
<accession>A0ABV7NJ82</accession>
<dbReference type="EMBL" id="JBHRVU010000004">
    <property type="protein sequence ID" value="MFC3442768.1"/>
    <property type="molecule type" value="Genomic_DNA"/>
</dbReference>
<name>A0ABV7NJ82_9SPHN</name>
<reference evidence="2" key="1">
    <citation type="journal article" date="2019" name="Int. J. Syst. Evol. Microbiol.">
        <title>The Global Catalogue of Microorganisms (GCM) 10K type strain sequencing project: providing services to taxonomists for standard genome sequencing and annotation.</title>
        <authorList>
            <consortium name="The Broad Institute Genomics Platform"/>
            <consortium name="The Broad Institute Genome Sequencing Center for Infectious Disease"/>
            <person name="Wu L."/>
            <person name="Ma J."/>
        </authorList>
    </citation>
    <scope>NUCLEOTIDE SEQUENCE [LARGE SCALE GENOMIC DNA]</scope>
    <source>
        <strain evidence="2">CCM 7491</strain>
    </source>
</reference>
<dbReference type="InterPro" id="IPR059216">
    <property type="entry name" value="LeuA_carph_isopro_dom"/>
</dbReference>
<keyword evidence="2" id="KW-1185">Reference proteome</keyword>
<dbReference type="NCBIfam" id="NF046037">
    <property type="entry name" value="carphisopro"/>
    <property type="match status" value="1"/>
</dbReference>
<dbReference type="RefSeq" id="WP_380797006.1">
    <property type="nucleotide sequence ID" value="NZ_JBHRVU010000004.1"/>
</dbReference>
<evidence type="ECO:0000313" key="1">
    <source>
        <dbReference type="EMBL" id="MFC3442768.1"/>
    </source>
</evidence>
<proteinExistence type="predicted"/>
<gene>
    <name evidence="1" type="ORF">ACFOKF_16455</name>
</gene>
<comment type="caution">
    <text evidence="1">The sequence shown here is derived from an EMBL/GenBank/DDBJ whole genome shotgun (WGS) entry which is preliminary data.</text>
</comment>